<name>A0ABU0MN01_9PROT</name>
<dbReference type="RefSeq" id="WP_209984880.1">
    <property type="nucleotide sequence ID" value="NZ_JAGINO010000015.1"/>
</dbReference>
<evidence type="ECO:0000256" key="2">
    <source>
        <dbReference type="ARBA" id="ARBA00023315"/>
    </source>
</evidence>
<reference evidence="4 5" key="1">
    <citation type="submission" date="2023-07" db="EMBL/GenBank/DDBJ databases">
        <title>Genomic Encyclopedia of Type Strains, Phase IV (KMG-IV): sequencing the most valuable type-strain genomes for metagenomic binning, comparative biology and taxonomic classification.</title>
        <authorList>
            <person name="Goeker M."/>
        </authorList>
    </citation>
    <scope>NUCLEOTIDE SEQUENCE [LARGE SCALE GENOMIC DNA]</scope>
    <source>
        <strain evidence="4 5">DSM 19922</strain>
    </source>
</reference>
<dbReference type="Proteomes" id="UP001244552">
    <property type="component" value="Unassembled WGS sequence"/>
</dbReference>
<evidence type="ECO:0000313" key="4">
    <source>
        <dbReference type="EMBL" id="MDQ0534852.1"/>
    </source>
</evidence>
<dbReference type="Pfam" id="PF13508">
    <property type="entry name" value="Acetyltransf_7"/>
    <property type="match status" value="1"/>
</dbReference>
<sequence length="164" mass="17907">MDGCQDPQLRPAQADDLDEVATVWFESASRMEGASAMLPSREELRVRIDRELAAGWLLYVALSGGRIVGMLALKPADAKLDQLFVHPADQGRGVGRVLLGLAKSALPGGFSLRTPQANRRGRRFYERHGLDCIGEGVHPGMGTPVCFYGWRGLPAGDHGNRIWQ</sequence>
<dbReference type="Gene3D" id="3.40.630.30">
    <property type="match status" value="1"/>
</dbReference>
<evidence type="ECO:0000259" key="3">
    <source>
        <dbReference type="PROSITE" id="PS51186"/>
    </source>
</evidence>
<dbReference type="EMBL" id="JAUSVU010000014">
    <property type="protein sequence ID" value="MDQ0534852.1"/>
    <property type="molecule type" value="Genomic_DNA"/>
</dbReference>
<dbReference type="InterPro" id="IPR050832">
    <property type="entry name" value="Bact_Acetyltransf"/>
</dbReference>
<organism evidence="4 5">
    <name type="scientific">Azospirillum picis</name>
    <dbReference type="NCBI Taxonomy" id="488438"/>
    <lineage>
        <taxon>Bacteria</taxon>
        <taxon>Pseudomonadati</taxon>
        <taxon>Pseudomonadota</taxon>
        <taxon>Alphaproteobacteria</taxon>
        <taxon>Rhodospirillales</taxon>
        <taxon>Azospirillaceae</taxon>
        <taxon>Azospirillum</taxon>
    </lineage>
</organism>
<keyword evidence="2" id="KW-0012">Acyltransferase</keyword>
<dbReference type="PROSITE" id="PS51186">
    <property type="entry name" value="GNAT"/>
    <property type="match status" value="1"/>
</dbReference>
<protein>
    <submittedName>
        <fullName evidence="4">GNAT superfamily N-acetyltransferase</fullName>
    </submittedName>
</protein>
<dbReference type="SUPFAM" id="SSF55729">
    <property type="entry name" value="Acyl-CoA N-acyltransferases (Nat)"/>
    <property type="match status" value="1"/>
</dbReference>
<keyword evidence="5" id="KW-1185">Reference proteome</keyword>
<keyword evidence="1" id="KW-0808">Transferase</keyword>
<dbReference type="InterPro" id="IPR016181">
    <property type="entry name" value="Acyl_CoA_acyltransferase"/>
</dbReference>
<dbReference type="PANTHER" id="PTHR43877">
    <property type="entry name" value="AMINOALKYLPHOSPHONATE N-ACETYLTRANSFERASE-RELATED-RELATED"/>
    <property type="match status" value="1"/>
</dbReference>
<feature type="domain" description="N-acetyltransferase" evidence="3">
    <location>
        <begin position="7"/>
        <end position="154"/>
    </location>
</feature>
<accession>A0ABU0MN01</accession>
<dbReference type="CDD" id="cd04301">
    <property type="entry name" value="NAT_SF"/>
    <property type="match status" value="1"/>
</dbReference>
<gene>
    <name evidence="4" type="ORF">QO018_003729</name>
</gene>
<comment type="caution">
    <text evidence="4">The sequence shown here is derived from an EMBL/GenBank/DDBJ whole genome shotgun (WGS) entry which is preliminary data.</text>
</comment>
<dbReference type="InterPro" id="IPR000182">
    <property type="entry name" value="GNAT_dom"/>
</dbReference>
<proteinExistence type="predicted"/>
<evidence type="ECO:0000256" key="1">
    <source>
        <dbReference type="ARBA" id="ARBA00022679"/>
    </source>
</evidence>
<evidence type="ECO:0000313" key="5">
    <source>
        <dbReference type="Proteomes" id="UP001244552"/>
    </source>
</evidence>